<dbReference type="EMBL" id="JABFTP020000185">
    <property type="protein sequence ID" value="KAL3286671.1"/>
    <property type="molecule type" value="Genomic_DNA"/>
</dbReference>
<accession>A0ABD2P7J0</accession>
<gene>
    <name evidence="1" type="ORF">HHI36_001168</name>
</gene>
<evidence type="ECO:0000313" key="2">
    <source>
        <dbReference type="Proteomes" id="UP001516400"/>
    </source>
</evidence>
<name>A0ABD2P7J0_9CUCU</name>
<organism evidence="1 2">
    <name type="scientific">Cryptolaemus montrouzieri</name>
    <dbReference type="NCBI Taxonomy" id="559131"/>
    <lineage>
        <taxon>Eukaryota</taxon>
        <taxon>Metazoa</taxon>
        <taxon>Ecdysozoa</taxon>
        <taxon>Arthropoda</taxon>
        <taxon>Hexapoda</taxon>
        <taxon>Insecta</taxon>
        <taxon>Pterygota</taxon>
        <taxon>Neoptera</taxon>
        <taxon>Endopterygota</taxon>
        <taxon>Coleoptera</taxon>
        <taxon>Polyphaga</taxon>
        <taxon>Cucujiformia</taxon>
        <taxon>Coccinelloidea</taxon>
        <taxon>Coccinellidae</taxon>
        <taxon>Scymninae</taxon>
        <taxon>Scymnini</taxon>
        <taxon>Cryptolaemus</taxon>
    </lineage>
</organism>
<dbReference type="AlphaFoldDB" id="A0ABD2P7J0"/>
<protein>
    <submittedName>
        <fullName evidence="1">Uncharacterized protein</fullName>
    </submittedName>
</protein>
<keyword evidence="2" id="KW-1185">Reference proteome</keyword>
<proteinExistence type="predicted"/>
<sequence>MPSSFKKTMTLSLVDPSTDLTTSWIYKLKKDDINIELDVTGNVDEKRKRLVRFIESGRQSPKALKNLTDSIVFPPICVGTATGSSSAPTTRPVSKLDLS</sequence>
<evidence type="ECO:0000313" key="1">
    <source>
        <dbReference type="EMBL" id="KAL3286671.1"/>
    </source>
</evidence>
<comment type="caution">
    <text evidence="1">The sequence shown here is derived from an EMBL/GenBank/DDBJ whole genome shotgun (WGS) entry which is preliminary data.</text>
</comment>
<reference evidence="1 2" key="1">
    <citation type="journal article" date="2021" name="BMC Biol.">
        <title>Horizontally acquired antibacterial genes associated with adaptive radiation of ladybird beetles.</title>
        <authorList>
            <person name="Li H.S."/>
            <person name="Tang X.F."/>
            <person name="Huang Y.H."/>
            <person name="Xu Z.Y."/>
            <person name="Chen M.L."/>
            <person name="Du X.Y."/>
            <person name="Qiu B.Y."/>
            <person name="Chen P.T."/>
            <person name="Zhang W."/>
            <person name="Slipinski A."/>
            <person name="Escalona H.E."/>
            <person name="Waterhouse R.M."/>
            <person name="Zwick A."/>
            <person name="Pang H."/>
        </authorList>
    </citation>
    <scope>NUCLEOTIDE SEQUENCE [LARGE SCALE GENOMIC DNA]</scope>
    <source>
        <strain evidence="1">SYSU2018</strain>
    </source>
</reference>
<dbReference type="Proteomes" id="UP001516400">
    <property type="component" value="Unassembled WGS sequence"/>
</dbReference>